<keyword evidence="2" id="KW-0285">Flavoprotein</keyword>
<dbReference type="AlphaFoldDB" id="A0AAJ8MWK3"/>
<keyword evidence="4" id="KW-0521">NADP</keyword>
<dbReference type="InterPro" id="IPR020946">
    <property type="entry name" value="Flavin_mOase-like"/>
</dbReference>
<dbReference type="InterPro" id="IPR000960">
    <property type="entry name" value="Flavin_mOase"/>
</dbReference>
<keyword evidence="6" id="KW-0732">Signal</keyword>
<comment type="similarity">
    <text evidence="1">Belongs to the FMO family.</text>
</comment>
<dbReference type="EMBL" id="CP144054">
    <property type="protein sequence ID" value="WWD18012.1"/>
    <property type="molecule type" value="Genomic_DNA"/>
</dbReference>
<reference evidence="7" key="1">
    <citation type="submission" date="2017-08" db="EMBL/GenBank/DDBJ databases">
        <authorList>
            <person name="Cuomo C."/>
            <person name="Billmyre B."/>
            <person name="Heitman J."/>
        </authorList>
    </citation>
    <scope>NUCLEOTIDE SEQUENCE</scope>
    <source>
        <strain evidence="7">CBS 12478</strain>
    </source>
</reference>
<evidence type="ECO:0000256" key="2">
    <source>
        <dbReference type="ARBA" id="ARBA00022630"/>
    </source>
</evidence>
<dbReference type="SUPFAM" id="SSF51905">
    <property type="entry name" value="FAD/NAD(P)-binding domain"/>
    <property type="match status" value="1"/>
</dbReference>
<dbReference type="GeneID" id="43588520"/>
<evidence type="ECO:0000313" key="8">
    <source>
        <dbReference type="Proteomes" id="UP000322225"/>
    </source>
</evidence>
<dbReference type="Pfam" id="PF00743">
    <property type="entry name" value="FMO-like"/>
    <property type="match status" value="1"/>
</dbReference>
<dbReference type="GO" id="GO:0004499">
    <property type="term" value="F:N,N-dimethylaniline monooxygenase activity"/>
    <property type="evidence" value="ECO:0007669"/>
    <property type="project" value="InterPro"/>
</dbReference>
<evidence type="ECO:0008006" key="9">
    <source>
        <dbReference type="Google" id="ProtNLM"/>
    </source>
</evidence>
<name>A0AAJ8MWK3_9TREE</name>
<protein>
    <recommendedName>
        <fullName evidence="9">FAD/NAD(P)-binding domain-containing protein</fullName>
    </recommendedName>
</protein>
<keyword evidence="8" id="KW-1185">Reference proteome</keyword>
<dbReference type="InterPro" id="IPR050346">
    <property type="entry name" value="FMO-like"/>
</dbReference>
<reference evidence="7" key="2">
    <citation type="submission" date="2024-01" db="EMBL/GenBank/DDBJ databases">
        <title>Comparative genomics of Cryptococcus and Kwoniella reveals pathogenesis evolution and contrasting modes of karyotype evolution via chromosome fusion or intercentromeric recombination.</title>
        <authorList>
            <person name="Coelho M.A."/>
            <person name="David-Palma M."/>
            <person name="Shea T."/>
            <person name="Bowers K."/>
            <person name="McGinley-Smith S."/>
            <person name="Mohammad A.W."/>
            <person name="Gnirke A."/>
            <person name="Yurkov A.M."/>
            <person name="Nowrousian M."/>
            <person name="Sun S."/>
            <person name="Cuomo C.A."/>
            <person name="Heitman J."/>
        </authorList>
    </citation>
    <scope>NUCLEOTIDE SEQUENCE</scope>
    <source>
        <strain evidence="7">CBS 12478</strain>
    </source>
</reference>
<evidence type="ECO:0000256" key="4">
    <source>
        <dbReference type="ARBA" id="ARBA00022857"/>
    </source>
</evidence>
<proteinExistence type="inferred from homology"/>
<organism evidence="7 8">
    <name type="scientific">Kwoniella shandongensis</name>
    <dbReference type="NCBI Taxonomy" id="1734106"/>
    <lineage>
        <taxon>Eukaryota</taxon>
        <taxon>Fungi</taxon>
        <taxon>Dikarya</taxon>
        <taxon>Basidiomycota</taxon>
        <taxon>Agaricomycotina</taxon>
        <taxon>Tremellomycetes</taxon>
        <taxon>Tremellales</taxon>
        <taxon>Cryptococcaceae</taxon>
        <taxon>Kwoniella</taxon>
    </lineage>
</organism>
<feature type="signal peptide" evidence="6">
    <location>
        <begin position="1"/>
        <end position="18"/>
    </location>
</feature>
<keyword evidence="5" id="KW-0560">Oxidoreductase</keyword>
<sequence>MLKGLLVVGSTLLAAVSATEQIPFGLGDTPFEERYEFGWPIKNVAIIGAGVSGLLSYRSLVENGNFETIRLFERDSVPGDDWWKSDYVPTSLSLPSNYSKASPLHKRYDVSGSGLSEKRKKRELELARNKFRLPKPIWKTLEANTPAPQQQIPGYPWPPHVRWATHHTGLSRYLRAFASWLGVNTNDDTPDISYDTRVDKVTKRYVKGEHRGWTLVLHKFVHVEEDIYEETWWTEDFDAIVVASGRFNIPHIPAIPGLVEWQERFPEHILHSRQYRYAESYSKKNVLVVGASASATGISIDLNPFVKQSYLSVREHSDNPRAPVSRSTHLAGVPSNTTFVGEIKAFLAPKDSMTEGKIELVNGTIITGIDDIIFGTGFRYSFPYLSDYHNSSVRNDEIPDVLEQPIVTDGSHVRSLYLDTFYIDQPTIAFQGQNVGIQTFVYGKYLGTVIAKVWSGQAPLPSSRAMWRHFWNTVEERGGLRRGFQWLPKDAERSYFRHFIAWINSASIKYGGEQLDLPPDVTEEMALWQKARGIVPNKDGWNDLWSGVNAQSQDHDQWNKAAMDDW</sequence>
<evidence type="ECO:0000256" key="1">
    <source>
        <dbReference type="ARBA" id="ARBA00009183"/>
    </source>
</evidence>
<dbReference type="InterPro" id="IPR036188">
    <property type="entry name" value="FAD/NAD-bd_sf"/>
</dbReference>
<keyword evidence="3" id="KW-0274">FAD</keyword>
<dbReference type="PRINTS" id="PR00370">
    <property type="entry name" value="FMOXYGENASE"/>
</dbReference>
<evidence type="ECO:0000256" key="3">
    <source>
        <dbReference type="ARBA" id="ARBA00022827"/>
    </source>
</evidence>
<dbReference type="RefSeq" id="XP_065823220.1">
    <property type="nucleotide sequence ID" value="XM_065967148.1"/>
</dbReference>
<gene>
    <name evidence="7" type="ORF">CI109_102459</name>
</gene>
<evidence type="ECO:0000256" key="6">
    <source>
        <dbReference type="SAM" id="SignalP"/>
    </source>
</evidence>
<dbReference type="GO" id="GO:0050661">
    <property type="term" value="F:NADP binding"/>
    <property type="evidence" value="ECO:0007669"/>
    <property type="project" value="InterPro"/>
</dbReference>
<dbReference type="Proteomes" id="UP000322225">
    <property type="component" value="Chromosome 4"/>
</dbReference>
<dbReference type="Gene3D" id="3.50.50.60">
    <property type="entry name" value="FAD/NAD(P)-binding domain"/>
    <property type="match status" value="2"/>
</dbReference>
<evidence type="ECO:0000256" key="5">
    <source>
        <dbReference type="ARBA" id="ARBA00023002"/>
    </source>
</evidence>
<dbReference type="GO" id="GO:0050660">
    <property type="term" value="F:flavin adenine dinucleotide binding"/>
    <property type="evidence" value="ECO:0007669"/>
    <property type="project" value="InterPro"/>
</dbReference>
<evidence type="ECO:0000313" key="7">
    <source>
        <dbReference type="EMBL" id="WWD18012.1"/>
    </source>
</evidence>
<dbReference type="PANTHER" id="PTHR23023">
    <property type="entry name" value="DIMETHYLANILINE MONOOXYGENASE"/>
    <property type="match status" value="1"/>
</dbReference>
<dbReference type="KEGG" id="ksn:43588520"/>
<accession>A0AAJ8MWK3</accession>
<feature type="chain" id="PRO_5042586787" description="FAD/NAD(P)-binding domain-containing protein" evidence="6">
    <location>
        <begin position="19"/>
        <end position="566"/>
    </location>
</feature>